<accession>A0A0B1SC00</accession>
<proteinExistence type="predicted"/>
<gene>
    <name evidence="2" type="ORF">OESDEN_19591</name>
</gene>
<evidence type="ECO:0000313" key="3">
    <source>
        <dbReference type="Proteomes" id="UP000053660"/>
    </source>
</evidence>
<feature type="region of interest" description="Disordered" evidence="1">
    <location>
        <begin position="97"/>
        <end position="122"/>
    </location>
</feature>
<dbReference type="AlphaFoldDB" id="A0A0B1SC00"/>
<dbReference type="Proteomes" id="UP000053660">
    <property type="component" value="Unassembled WGS sequence"/>
</dbReference>
<organism evidence="2 3">
    <name type="scientific">Oesophagostomum dentatum</name>
    <name type="common">Nodular worm</name>
    <dbReference type="NCBI Taxonomy" id="61180"/>
    <lineage>
        <taxon>Eukaryota</taxon>
        <taxon>Metazoa</taxon>
        <taxon>Ecdysozoa</taxon>
        <taxon>Nematoda</taxon>
        <taxon>Chromadorea</taxon>
        <taxon>Rhabditida</taxon>
        <taxon>Rhabditina</taxon>
        <taxon>Rhabditomorpha</taxon>
        <taxon>Strongyloidea</taxon>
        <taxon>Strongylidae</taxon>
        <taxon>Oesophagostomum</taxon>
    </lineage>
</organism>
<dbReference type="OrthoDB" id="5847145at2759"/>
<keyword evidence="3" id="KW-1185">Reference proteome</keyword>
<reference evidence="2 3" key="1">
    <citation type="submission" date="2014-03" db="EMBL/GenBank/DDBJ databases">
        <title>Draft genome of the hookworm Oesophagostomum dentatum.</title>
        <authorList>
            <person name="Mitreva M."/>
        </authorList>
    </citation>
    <scope>NUCLEOTIDE SEQUENCE [LARGE SCALE GENOMIC DNA]</scope>
    <source>
        <strain evidence="2 3">OD-Hann</strain>
    </source>
</reference>
<evidence type="ECO:0000313" key="2">
    <source>
        <dbReference type="EMBL" id="KHJ80730.1"/>
    </source>
</evidence>
<sequence>MPDSIAAMSLLIGECIVDVEGEVVTSIPQLTSSMVRAMDRSGQVRLLVEEPGNDMLRNMLRAKIAAAVGHSDLKDLPLPMETKPWTEKGIAALKEKDPKSIYRTPKTPKKGKFVCTGNGRAP</sequence>
<name>A0A0B1SC00_OESDE</name>
<evidence type="ECO:0000256" key="1">
    <source>
        <dbReference type="SAM" id="MobiDB-lite"/>
    </source>
</evidence>
<protein>
    <submittedName>
        <fullName evidence="2">Uncharacterized protein</fullName>
    </submittedName>
</protein>
<dbReference type="EMBL" id="KN599906">
    <property type="protein sequence ID" value="KHJ80730.1"/>
    <property type="molecule type" value="Genomic_DNA"/>
</dbReference>